<accession>E7N2K4</accession>
<keyword evidence="2" id="KW-1185">Reference proteome</keyword>
<evidence type="ECO:0000313" key="2">
    <source>
        <dbReference type="Proteomes" id="UP000004633"/>
    </source>
</evidence>
<dbReference type="HOGENOM" id="CLU_3103696_0_0_9"/>
<protein>
    <submittedName>
        <fullName evidence="1">Uncharacterized protein</fullName>
    </submittedName>
</protein>
<dbReference type="Proteomes" id="UP000004633">
    <property type="component" value="Unassembled WGS sequence"/>
</dbReference>
<proteinExistence type="predicted"/>
<organism evidence="1 2">
    <name type="scientific">Selenomonas artemidis F0399</name>
    <dbReference type="NCBI Taxonomy" id="749551"/>
    <lineage>
        <taxon>Bacteria</taxon>
        <taxon>Bacillati</taxon>
        <taxon>Bacillota</taxon>
        <taxon>Negativicutes</taxon>
        <taxon>Selenomonadales</taxon>
        <taxon>Selenomonadaceae</taxon>
        <taxon>Selenomonas</taxon>
    </lineage>
</organism>
<sequence>MAVQCPYLFVGSYFYFVRMVEEERRFHRLCATDNVLHRGVCGAEQLLRFSF</sequence>
<name>E7N2K4_9FIRM</name>
<evidence type="ECO:0000313" key="1">
    <source>
        <dbReference type="EMBL" id="EFW29415.1"/>
    </source>
</evidence>
<comment type="caution">
    <text evidence="1">The sequence shown here is derived from an EMBL/GenBank/DDBJ whole genome shotgun (WGS) entry which is preliminary data.</text>
</comment>
<dbReference type="STRING" id="749551.HMPREF9555_01220"/>
<dbReference type="EMBL" id="AECV01000023">
    <property type="protein sequence ID" value="EFW29415.1"/>
    <property type="molecule type" value="Genomic_DNA"/>
</dbReference>
<reference evidence="1 2" key="1">
    <citation type="submission" date="2010-08" db="EMBL/GenBank/DDBJ databases">
        <authorList>
            <person name="Weinstock G."/>
            <person name="Sodergren E."/>
            <person name="Clifton S."/>
            <person name="Fulton L."/>
            <person name="Fulton B."/>
            <person name="Courtney L."/>
            <person name="Fronick C."/>
            <person name="Harrison M."/>
            <person name="Strong C."/>
            <person name="Farmer C."/>
            <person name="Delahaunty K."/>
            <person name="Markovic C."/>
            <person name="Hall O."/>
            <person name="Minx P."/>
            <person name="Tomlinson C."/>
            <person name="Mitreva M."/>
            <person name="Hou S."/>
            <person name="Chen J."/>
            <person name="Wollam A."/>
            <person name="Pepin K.H."/>
            <person name="Johnson M."/>
            <person name="Bhonagiri V."/>
            <person name="Zhang X."/>
            <person name="Suruliraj S."/>
            <person name="Warren W."/>
            <person name="Chinwalla A."/>
            <person name="Mardis E.R."/>
            <person name="Wilson R.K."/>
        </authorList>
    </citation>
    <scope>NUCLEOTIDE SEQUENCE [LARGE SCALE GENOMIC DNA]</scope>
    <source>
        <strain evidence="1 2">F0399</strain>
    </source>
</reference>
<dbReference type="AlphaFoldDB" id="E7N2K4"/>
<gene>
    <name evidence="1" type="ORF">HMPREF9555_01220</name>
</gene>